<protein>
    <submittedName>
        <fullName evidence="2">Uncharacterized protein</fullName>
    </submittedName>
</protein>
<evidence type="ECO:0000313" key="3">
    <source>
        <dbReference type="Proteomes" id="UP001552299"/>
    </source>
</evidence>
<evidence type="ECO:0000313" key="2">
    <source>
        <dbReference type="EMBL" id="KAL0921843.1"/>
    </source>
</evidence>
<organism evidence="2 3">
    <name type="scientific">Dendrobium thyrsiflorum</name>
    <name type="common">Pinecone-like raceme dendrobium</name>
    <name type="synonym">Orchid</name>
    <dbReference type="NCBI Taxonomy" id="117978"/>
    <lineage>
        <taxon>Eukaryota</taxon>
        <taxon>Viridiplantae</taxon>
        <taxon>Streptophyta</taxon>
        <taxon>Embryophyta</taxon>
        <taxon>Tracheophyta</taxon>
        <taxon>Spermatophyta</taxon>
        <taxon>Magnoliopsida</taxon>
        <taxon>Liliopsida</taxon>
        <taxon>Asparagales</taxon>
        <taxon>Orchidaceae</taxon>
        <taxon>Epidendroideae</taxon>
        <taxon>Malaxideae</taxon>
        <taxon>Dendrobiinae</taxon>
        <taxon>Dendrobium</taxon>
    </lineage>
</organism>
<name>A0ABD0VAB3_DENTH</name>
<accession>A0ABD0VAB3</accession>
<proteinExistence type="predicted"/>
<feature type="compositionally biased region" description="Polar residues" evidence="1">
    <location>
        <begin position="1"/>
        <end position="22"/>
    </location>
</feature>
<gene>
    <name evidence="2" type="ORF">M5K25_008956</name>
</gene>
<feature type="region of interest" description="Disordered" evidence="1">
    <location>
        <begin position="1"/>
        <end position="28"/>
    </location>
</feature>
<dbReference type="AlphaFoldDB" id="A0ABD0VAB3"/>
<sequence length="377" mass="41591">MTSSQSRASVWSAQKQTSTTPHLQPKRTPRCCVPEAPQVVFLDTSVLQILLGVECYSAVLSTLQHYQTNQITEVERRNAPNWRRSSSRRTEKFFSRQGLGKVAGGPGHPCRQGLGSLVAWQLGNQGQGRLAAKACSRWGARLRNTEKQCLGTLPARAWADWQPGPGEPASQFLPSNRQGGLVTSCTLRGSFNGLSSGGKFWKADEIVDKTLPRDFALILRGLYDLSSANGGGSDDEPDQDPMVPSSRAIVVPGLLSQRRLPFLIHREIAFPRQEVPFSWEDSAHEISAVPVFHPAALEKSAYRRSADPSRTSKKGFWITHFVANTATHFLLPPQETTFFTDIASKACLASKTIPFFQYPSTIELQVKTSLKTMPLKT</sequence>
<dbReference type="Proteomes" id="UP001552299">
    <property type="component" value="Unassembled WGS sequence"/>
</dbReference>
<reference evidence="2 3" key="1">
    <citation type="journal article" date="2024" name="Plant Biotechnol. J.">
        <title>Dendrobium thyrsiflorum genome and its molecular insights into genes involved in important horticultural traits.</title>
        <authorList>
            <person name="Chen B."/>
            <person name="Wang J.Y."/>
            <person name="Zheng P.J."/>
            <person name="Li K.L."/>
            <person name="Liang Y.M."/>
            <person name="Chen X.F."/>
            <person name="Zhang C."/>
            <person name="Zhao X."/>
            <person name="He X."/>
            <person name="Zhang G.Q."/>
            <person name="Liu Z.J."/>
            <person name="Xu Q."/>
        </authorList>
    </citation>
    <scope>NUCLEOTIDE SEQUENCE [LARGE SCALE GENOMIC DNA]</scope>
    <source>
        <strain evidence="2">GZMU011</strain>
    </source>
</reference>
<dbReference type="EMBL" id="JANQDX010000007">
    <property type="protein sequence ID" value="KAL0921843.1"/>
    <property type="molecule type" value="Genomic_DNA"/>
</dbReference>
<keyword evidence="3" id="KW-1185">Reference proteome</keyword>
<comment type="caution">
    <text evidence="2">The sequence shown here is derived from an EMBL/GenBank/DDBJ whole genome shotgun (WGS) entry which is preliminary data.</text>
</comment>
<evidence type="ECO:0000256" key="1">
    <source>
        <dbReference type="SAM" id="MobiDB-lite"/>
    </source>
</evidence>